<name>A0A158PRV7_BRUPA</name>
<dbReference type="WBParaSite" id="BPAG_0001135701-mRNA-1">
    <property type="protein sequence ID" value="BPAG_0001135701-mRNA-1"/>
    <property type="gene ID" value="BPAG_0001135701"/>
</dbReference>
<keyword evidence="3" id="KW-1185">Reference proteome</keyword>
<reference evidence="2 3" key="2">
    <citation type="submission" date="2018-11" db="EMBL/GenBank/DDBJ databases">
        <authorList>
            <consortium name="Pathogen Informatics"/>
        </authorList>
    </citation>
    <scope>NUCLEOTIDE SEQUENCE [LARGE SCALE GENOMIC DNA]</scope>
</reference>
<proteinExistence type="predicted"/>
<dbReference type="PANTHER" id="PTHR34401:SF3">
    <property type="entry name" value="DB DOMAIN-CONTAINING PROTEIN"/>
    <property type="match status" value="1"/>
</dbReference>
<dbReference type="EMBL" id="UZAD01013224">
    <property type="protein sequence ID" value="VDN92505.1"/>
    <property type="molecule type" value="Genomic_DNA"/>
</dbReference>
<accession>A0A158PRV7</accession>
<reference evidence="4" key="1">
    <citation type="submission" date="2016-04" db="UniProtKB">
        <authorList>
            <consortium name="WormBaseParasite"/>
        </authorList>
    </citation>
    <scope>IDENTIFICATION</scope>
</reference>
<sequence length="211" mass="23757">MIRLIVSLIIVILFEKNYGQQTVRQCTCNEIEPCKKLAVESVLPCSDQCQKFVSSMGGNYQQIRSCFQQKQPIIDKAMQCSQDAFPEACSRTQPKMIPKRYTKGIEIAAMNEINKQLQRMGIAEQVTNLLSQGRRFFKCFQSCMTKKLGKCADGCHLNLPSDNVVVQKIKSCALRSGVQTAAMQDLCFCIERGGIRQLAGICPRIQIFETK</sequence>
<dbReference type="STRING" id="6280.A0A158PRV7"/>
<feature type="chain" id="PRO_5044057002" evidence="1">
    <location>
        <begin position="20"/>
        <end position="211"/>
    </location>
</feature>
<evidence type="ECO:0000313" key="3">
    <source>
        <dbReference type="Proteomes" id="UP000278627"/>
    </source>
</evidence>
<dbReference type="AlphaFoldDB" id="A0A158PRV7"/>
<dbReference type="Proteomes" id="UP000278627">
    <property type="component" value="Unassembled WGS sequence"/>
</dbReference>
<feature type="signal peptide" evidence="1">
    <location>
        <begin position="1"/>
        <end position="19"/>
    </location>
</feature>
<evidence type="ECO:0000313" key="2">
    <source>
        <dbReference type="EMBL" id="VDN92505.1"/>
    </source>
</evidence>
<gene>
    <name evidence="2" type="ORF">BPAG_LOCUS11319</name>
</gene>
<protein>
    <submittedName>
        <fullName evidence="4">CPG4 domain-containing protein</fullName>
    </submittedName>
</protein>
<evidence type="ECO:0000256" key="1">
    <source>
        <dbReference type="SAM" id="SignalP"/>
    </source>
</evidence>
<organism evidence="4">
    <name type="scientific">Brugia pahangi</name>
    <name type="common">Filarial nematode worm</name>
    <dbReference type="NCBI Taxonomy" id="6280"/>
    <lineage>
        <taxon>Eukaryota</taxon>
        <taxon>Metazoa</taxon>
        <taxon>Ecdysozoa</taxon>
        <taxon>Nematoda</taxon>
        <taxon>Chromadorea</taxon>
        <taxon>Rhabditida</taxon>
        <taxon>Spirurina</taxon>
        <taxon>Spiruromorpha</taxon>
        <taxon>Filarioidea</taxon>
        <taxon>Onchocercidae</taxon>
        <taxon>Brugia</taxon>
    </lineage>
</organism>
<evidence type="ECO:0000313" key="4">
    <source>
        <dbReference type="WBParaSite" id="BPAG_0001135701-mRNA-1"/>
    </source>
</evidence>
<dbReference type="PANTHER" id="PTHR34401">
    <property type="entry name" value="PROTEIN CBG12388-RELATED"/>
    <property type="match status" value="1"/>
</dbReference>
<keyword evidence="1" id="KW-0732">Signal</keyword>